<evidence type="ECO:0000259" key="6">
    <source>
        <dbReference type="PROSITE" id="PS50089"/>
    </source>
</evidence>
<dbReference type="InterPro" id="IPR043136">
    <property type="entry name" value="B30.2/SPRY_sf"/>
</dbReference>
<organism evidence="8 9">
    <name type="scientific">Cyprinodon variegatus</name>
    <name type="common">Sheepshead minnow</name>
    <dbReference type="NCBI Taxonomy" id="28743"/>
    <lineage>
        <taxon>Eukaryota</taxon>
        <taxon>Metazoa</taxon>
        <taxon>Chordata</taxon>
        <taxon>Craniata</taxon>
        <taxon>Vertebrata</taxon>
        <taxon>Euteleostomi</taxon>
        <taxon>Actinopterygii</taxon>
        <taxon>Neopterygii</taxon>
        <taxon>Teleostei</taxon>
        <taxon>Neoteleostei</taxon>
        <taxon>Acanthomorphata</taxon>
        <taxon>Ovalentaria</taxon>
        <taxon>Atherinomorphae</taxon>
        <taxon>Cyprinodontiformes</taxon>
        <taxon>Cyprinodontidae</taxon>
        <taxon>Cyprinodon</taxon>
    </lineage>
</organism>
<dbReference type="InterPro" id="IPR050143">
    <property type="entry name" value="TRIM/RBCC"/>
</dbReference>
<dbReference type="SMART" id="SM00184">
    <property type="entry name" value="RING"/>
    <property type="match status" value="1"/>
</dbReference>
<dbReference type="PROSITE" id="PS50089">
    <property type="entry name" value="ZF_RING_2"/>
    <property type="match status" value="1"/>
</dbReference>
<feature type="domain" description="B30.2/SPRY" evidence="7">
    <location>
        <begin position="194"/>
        <end position="391"/>
    </location>
</feature>
<dbReference type="Ensembl" id="ENSCVAT00000012546.1">
    <property type="protein sequence ID" value="ENSCVAP00000001957.1"/>
    <property type="gene ID" value="ENSCVAG00000003015.1"/>
</dbReference>
<evidence type="ECO:0000256" key="1">
    <source>
        <dbReference type="ARBA" id="ARBA00022723"/>
    </source>
</evidence>
<dbReference type="InterPro" id="IPR006574">
    <property type="entry name" value="PRY"/>
</dbReference>
<dbReference type="InterPro" id="IPR027370">
    <property type="entry name" value="Znf-RING_euk"/>
</dbReference>
<dbReference type="GeneTree" id="ENSGT01040000240400"/>
<evidence type="ECO:0000259" key="7">
    <source>
        <dbReference type="PROSITE" id="PS50188"/>
    </source>
</evidence>
<sequence length="392" mass="44855">MASEHLWCCICLDVFTSPVTLPCGHNFCRTCIEEHLKSNPQRQCPMCKERVDKKHKLGVNTFISEFHQVVHVEEEYETRKAELGETNSRIQQMILQRRIKIKDIKHSMKLSEEAADSETAQAVQIFTSLIQSLEKAQAELIRRIEEKQKVKEKQDQSVIAELEQEISKLKRRHIQLEQTAMVSTTSQLTEVVRDAMEKLQDAEMKKFHQFATDVTLDPDTAHPALIVSDDRKQVHHGDVWKELPYHSKRFEPAINVLGKQGFSCGKFFYDVQVKGKTAWTLGVAKESVNKKVELNLNPENGYWAIRLQNTRQFVALSDNPVPLSVGYNPDRVRVFVDYEEGQVSFYDVDAAVLLYSFSGCSFTDTIYPFFSPGPNDGGRNSAPLIIFTVTQR</sequence>
<dbReference type="Pfam" id="PF13765">
    <property type="entry name" value="PRY"/>
    <property type="match status" value="1"/>
</dbReference>
<keyword evidence="1" id="KW-0479">Metal-binding</keyword>
<reference evidence="8" key="1">
    <citation type="submission" date="2025-08" db="UniProtKB">
        <authorList>
            <consortium name="Ensembl"/>
        </authorList>
    </citation>
    <scope>IDENTIFICATION</scope>
</reference>
<dbReference type="InterPro" id="IPR058030">
    <property type="entry name" value="TRIM8/14/16/25/29/45/65_CC"/>
</dbReference>
<dbReference type="Pfam" id="PF25600">
    <property type="entry name" value="TRIM_CC"/>
    <property type="match status" value="1"/>
</dbReference>
<evidence type="ECO:0000313" key="8">
    <source>
        <dbReference type="Ensembl" id="ENSCVAP00000001957.1"/>
    </source>
</evidence>
<dbReference type="OMA" id="SEEHLWC"/>
<evidence type="ECO:0000256" key="3">
    <source>
        <dbReference type="ARBA" id="ARBA00022833"/>
    </source>
</evidence>
<dbReference type="Proteomes" id="UP000265020">
    <property type="component" value="Unassembled WGS sequence"/>
</dbReference>
<dbReference type="InterPro" id="IPR017907">
    <property type="entry name" value="Znf_RING_CS"/>
</dbReference>
<dbReference type="InterPro" id="IPR001870">
    <property type="entry name" value="B30.2/SPRY"/>
</dbReference>
<proteinExistence type="predicted"/>
<dbReference type="Pfam" id="PF00622">
    <property type="entry name" value="SPRY"/>
    <property type="match status" value="1"/>
</dbReference>
<evidence type="ECO:0000256" key="4">
    <source>
        <dbReference type="PROSITE-ProRule" id="PRU00175"/>
    </source>
</evidence>
<dbReference type="InterPro" id="IPR003879">
    <property type="entry name" value="Butyrophylin_SPRY"/>
</dbReference>
<dbReference type="SMART" id="SM00589">
    <property type="entry name" value="PRY"/>
    <property type="match status" value="1"/>
</dbReference>
<dbReference type="AlphaFoldDB" id="A0A3Q2CB31"/>
<name>A0A3Q2CB31_CYPVA</name>
<dbReference type="PROSITE" id="PS00518">
    <property type="entry name" value="ZF_RING_1"/>
    <property type="match status" value="1"/>
</dbReference>
<dbReference type="InterPro" id="IPR001841">
    <property type="entry name" value="Znf_RING"/>
</dbReference>
<dbReference type="SUPFAM" id="SSF57850">
    <property type="entry name" value="RING/U-box"/>
    <property type="match status" value="1"/>
</dbReference>
<dbReference type="FunFam" id="2.60.120.920:FF:000004">
    <property type="entry name" value="Butyrophilin subfamily 1 member A1"/>
    <property type="match status" value="1"/>
</dbReference>
<dbReference type="PANTHER" id="PTHR24103">
    <property type="entry name" value="E3 UBIQUITIN-PROTEIN LIGASE TRIM"/>
    <property type="match status" value="1"/>
</dbReference>
<dbReference type="PROSITE" id="PS50188">
    <property type="entry name" value="B302_SPRY"/>
    <property type="match status" value="1"/>
</dbReference>
<dbReference type="Pfam" id="PF13445">
    <property type="entry name" value="zf-RING_UBOX"/>
    <property type="match status" value="1"/>
</dbReference>
<dbReference type="Gene3D" id="2.60.120.920">
    <property type="match status" value="1"/>
</dbReference>
<dbReference type="SMART" id="SM00449">
    <property type="entry name" value="SPRY"/>
    <property type="match status" value="1"/>
</dbReference>
<evidence type="ECO:0000256" key="2">
    <source>
        <dbReference type="ARBA" id="ARBA00022771"/>
    </source>
</evidence>
<dbReference type="InterPro" id="IPR013083">
    <property type="entry name" value="Znf_RING/FYVE/PHD"/>
</dbReference>
<keyword evidence="2 4" id="KW-0863">Zinc-finger</keyword>
<dbReference type="GO" id="GO:0008270">
    <property type="term" value="F:zinc ion binding"/>
    <property type="evidence" value="ECO:0007669"/>
    <property type="project" value="UniProtKB-KW"/>
</dbReference>
<dbReference type="CDD" id="cd13733">
    <property type="entry name" value="SPRY_PRY_C-I_1"/>
    <property type="match status" value="1"/>
</dbReference>
<dbReference type="SUPFAM" id="SSF49899">
    <property type="entry name" value="Concanavalin A-like lectins/glucanases"/>
    <property type="match status" value="1"/>
</dbReference>
<keyword evidence="5" id="KW-0175">Coiled coil</keyword>
<evidence type="ECO:0000313" key="9">
    <source>
        <dbReference type="Proteomes" id="UP000265020"/>
    </source>
</evidence>
<feature type="domain" description="RING-type" evidence="6">
    <location>
        <begin position="8"/>
        <end position="48"/>
    </location>
</feature>
<keyword evidence="9" id="KW-1185">Reference proteome</keyword>
<dbReference type="InterPro" id="IPR013320">
    <property type="entry name" value="ConA-like_dom_sf"/>
</dbReference>
<evidence type="ECO:0000256" key="5">
    <source>
        <dbReference type="SAM" id="Coils"/>
    </source>
</evidence>
<feature type="coiled-coil region" evidence="5">
    <location>
        <begin position="130"/>
        <end position="205"/>
    </location>
</feature>
<keyword evidence="3" id="KW-0862">Zinc</keyword>
<protein>
    <submittedName>
        <fullName evidence="8">Uncharacterized protein</fullName>
    </submittedName>
</protein>
<dbReference type="PRINTS" id="PR01407">
    <property type="entry name" value="BUTYPHLNCDUF"/>
</dbReference>
<reference evidence="8" key="2">
    <citation type="submission" date="2025-09" db="UniProtKB">
        <authorList>
            <consortium name="Ensembl"/>
        </authorList>
    </citation>
    <scope>IDENTIFICATION</scope>
</reference>
<dbReference type="InterPro" id="IPR003877">
    <property type="entry name" value="SPRY_dom"/>
</dbReference>
<dbReference type="Gene3D" id="3.30.40.10">
    <property type="entry name" value="Zinc/RING finger domain, C3HC4 (zinc finger)"/>
    <property type="match status" value="1"/>
</dbReference>
<accession>A0A3Q2CB31</accession>